<dbReference type="AlphaFoldDB" id="C3Z1B3"/>
<dbReference type="InParanoid" id="C3Z1B3"/>
<gene>
    <name evidence="1" type="ORF">BRAFLDRAFT_77442</name>
</gene>
<name>C3Z1B3_BRAFL</name>
<protein>
    <submittedName>
        <fullName evidence="1">Uncharacterized protein</fullName>
    </submittedName>
</protein>
<proteinExistence type="predicted"/>
<dbReference type="EMBL" id="GG666572">
    <property type="protein sequence ID" value="EEN53654.1"/>
    <property type="molecule type" value="Genomic_DNA"/>
</dbReference>
<accession>C3Z1B3</accession>
<sequence>MAVRETWRQRLASQMSFILRNVKILLFETGAPRLVNEARLDIENAVTTHAVRSRFAEVSRLLMSCARETNESRVRTAVIRFWTFSRYRASSGDSPRLPRRFPTILPPTKIG</sequence>
<organism>
    <name type="scientific">Branchiostoma floridae</name>
    <name type="common">Florida lancelet</name>
    <name type="synonym">Amphioxus</name>
    <dbReference type="NCBI Taxonomy" id="7739"/>
    <lineage>
        <taxon>Eukaryota</taxon>
        <taxon>Metazoa</taxon>
        <taxon>Chordata</taxon>
        <taxon>Cephalochordata</taxon>
        <taxon>Leptocardii</taxon>
        <taxon>Amphioxiformes</taxon>
        <taxon>Branchiostomatidae</taxon>
        <taxon>Branchiostoma</taxon>
    </lineage>
</organism>
<evidence type="ECO:0000313" key="1">
    <source>
        <dbReference type="EMBL" id="EEN53654.1"/>
    </source>
</evidence>
<reference evidence="1" key="1">
    <citation type="journal article" date="2008" name="Nature">
        <title>The amphioxus genome and the evolution of the chordate karyotype.</title>
        <authorList>
            <consortium name="US DOE Joint Genome Institute (JGI-PGF)"/>
            <person name="Putnam N.H."/>
            <person name="Butts T."/>
            <person name="Ferrier D.E.K."/>
            <person name="Furlong R.F."/>
            <person name="Hellsten U."/>
            <person name="Kawashima T."/>
            <person name="Robinson-Rechavi M."/>
            <person name="Shoguchi E."/>
            <person name="Terry A."/>
            <person name="Yu J.-K."/>
            <person name="Benito-Gutierrez E.L."/>
            <person name="Dubchak I."/>
            <person name="Garcia-Fernandez J."/>
            <person name="Gibson-Brown J.J."/>
            <person name="Grigoriev I.V."/>
            <person name="Horton A.C."/>
            <person name="de Jong P.J."/>
            <person name="Jurka J."/>
            <person name="Kapitonov V.V."/>
            <person name="Kohara Y."/>
            <person name="Kuroki Y."/>
            <person name="Lindquist E."/>
            <person name="Lucas S."/>
            <person name="Osoegawa K."/>
            <person name="Pennacchio L.A."/>
            <person name="Salamov A.A."/>
            <person name="Satou Y."/>
            <person name="Sauka-Spengler T."/>
            <person name="Schmutz J."/>
            <person name="Shin-I T."/>
            <person name="Toyoda A."/>
            <person name="Bronner-Fraser M."/>
            <person name="Fujiyama A."/>
            <person name="Holland L.Z."/>
            <person name="Holland P.W.H."/>
            <person name="Satoh N."/>
            <person name="Rokhsar D.S."/>
        </authorList>
    </citation>
    <scope>NUCLEOTIDE SEQUENCE [LARGE SCALE GENOMIC DNA]</scope>
    <source>
        <strain evidence="1">S238N-H82</strain>
        <tissue evidence="1">Testes</tissue>
    </source>
</reference>